<name>A0A0E9T3Z4_ANGAN</name>
<proteinExistence type="predicted"/>
<reference evidence="1" key="1">
    <citation type="submission" date="2014-11" db="EMBL/GenBank/DDBJ databases">
        <authorList>
            <person name="Amaro Gonzalez C."/>
        </authorList>
    </citation>
    <scope>NUCLEOTIDE SEQUENCE</scope>
</reference>
<dbReference type="EMBL" id="GBXM01060375">
    <property type="protein sequence ID" value="JAH48202.1"/>
    <property type="molecule type" value="Transcribed_RNA"/>
</dbReference>
<reference evidence="1" key="2">
    <citation type="journal article" date="2015" name="Fish Shellfish Immunol.">
        <title>Early steps in the European eel (Anguilla anguilla)-Vibrio vulnificus interaction in the gills: Role of the RtxA13 toxin.</title>
        <authorList>
            <person name="Callol A."/>
            <person name="Pajuelo D."/>
            <person name="Ebbesson L."/>
            <person name="Teles M."/>
            <person name="MacKenzie S."/>
            <person name="Amaro C."/>
        </authorList>
    </citation>
    <scope>NUCLEOTIDE SEQUENCE</scope>
</reference>
<evidence type="ECO:0000313" key="1">
    <source>
        <dbReference type="EMBL" id="JAH48202.1"/>
    </source>
</evidence>
<dbReference type="AlphaFoldDB" id="A0A0E9T3Z4"/>
<organism evidence="1">
    <name type="scientific">Anguilla anguilla</name>
    <name type="common">European freshwater eel</name>
    <name type="synonym">Muraena anguilla</name>
    <dbReference type="NCBI Taxonomy" id="7936"/>
    <lineage>
        <taxon>Eukaryota</taxon>
        <taxon>Metazoa</taxon>
        <taxon>Chordata</taxon>
        <taxon>Craniata</taxon>
        <taxon>Vertebrata</taxon>
        <taxon>Euteleostomi</taxon>
        <taxon>Actinopterygii</taxon>
        <taxon>Neopterygii</taxon>
        <taxon>Teleostei</taxon>
        <taxon>Anguilliformes</taxon>
        <taxon>Anguillidae</taxon>
        <taxon>Anguilla</taxon>
    </lineage>
</organism>
<accession>A0A0E9T3Z4</accession>
<protein>
    <submittedName>
        <fullName evidence="1">Uncharacterized protein</fullName>
    </submittedName>
</protein>
<sequence length="28" mass="3152">MVSFSESFAMHYGYRCLKSPHSLVGGFI</sequence>